<organism evidence="7 8">
    <name type="scientific">Alternaria panax</name>
    <dbReference type="NCBI Taxonomy" id="48097"/>
    <lineage>
        <taxon>Eukaryota</taxon>
        <taxon>Fungi</taxon>
        <taxon>Dikarya</taxon>
        <taxon>Ascomycota</taxon>
        <taxon>Pezizomycotina</taxon>
        <taxon>Dothideomycetes</taxon>
        <taxon>Pleosporomycetidae</taxon>
        <taxon>Pleosporales</taxon>
        <taxon>Pleosporineae</taxon>
        <taxon>Pleosporaceae</taxon>
        <taxon>Alternaria</taxon>
        <taxon>Alternaria sect. Panax</taxon>
    </lineage>
</organism>
<dbReference type="InterPro" id="IPR000719">
    <property type="entry name" value="Prot_kinase_dom"/>
</dbReference>
<comment type="caution">
    <text evidence="7">The sequence shown here is derived from an EMBL/GenBank/DDBJ whole genome shotgun (WGS) entry which is preliminary data.</text>
</comment>
<evidence type="ECO:0000256" key="4">
    <source>
        <dbReference type="ARBA" id="ARBA00022840"/>
    </source>
</evidence>
<dbReference type="CDD" id="cd00180">
    <property type="entry name" value="PKc"/>
    <property type="match status" value="1"/>
</dbReference>
<feature type="compositionally biased region" description="Basic and acidic residues" evidence="5">
    <location>
        <begin position="11"/>
        <end position="31"/>
    </location>
</feature>
<dbReference type="InterPro" id="IPR011009">
    <property type="entry name" value="Kinase-like_dom_sf"/>
</dbReference>
<name>A0AAD4FIY2_9PLEO</name>
<feature type="region of interest" description="Disordered" evidence="5">
    <location>
        <begin position="1"/>
        <end position="39"/>
    </location>
</feature>
<dbReference type="GO" id="GO:0005524">
    <property type="term" value="F:ATP binding"/>
    <property type="evidence" value="ECO:0007669"/>
    <property type="project" value="UniProtKB-KW"/>
</dbReference>
<dbReference type="SUPFAM" id="SSF56112">
    <property type="entry name" value="Protein kinase-like (PK-like)"/>
    <property type="match status" value="1"/>
</dbReference>
<dbReference type="PROSITE" id="PS50011">
    <property type="entry name" value="PROTEIN_KINASE_DOM"/>
    <property type="match status" value="1"/>
</dbReference>
<gene>
    <name evidence="7" type="ORF">G6011_06681</name>
</gene>
<reference evidence="7" key="1">
    <citation type="submission" date="2021-07" db="EMBL/GenBank/DDBJ databases">
        <title>Genome Resource of American Ginseng Black Spot Pathogen Alternaria panax.</title>
        <authorList>
            <person name="Qiu C."/>
            <person name="Wang W."/>
            <person name="Liu Z."/>
        </authorList>
    </citation>
    <scope>NUCLEOTIDE SEQUENCE</scope>
    <source>
        <strain evidence="7">BNCC115425</strain>
    </source>
</reference>
<dbReference type="InterPro" id="IPR008271">
    <property type="entry name" value="Ser/Thr_kinase_AS"/>
</dbReference>
<evidence type="ECO:0000256" key="3">
    <source>
        <dbReference type="ARBA" id="ARBA00022777"/>
    </source>
</evidence>
<dbReference type="PANTHER" id="PTHR44329:SF288">
    <property type="entry name" value="MITOGEN-ACTIVATED PROTEIN KINASE KINASE KINASE 20"/>
    <property type="match status" value="1"/>
</dbReference>
<sequence>MRLSGSKSAQRKSDGESIRRVEPEQASRSHFDPTTPSGDSLFISRLASRQCPDGSQSASGSSYADLHSLGPFTIRTKLEDLLEEFKIGEGGQFHVYRQEVAFLDRQTFDASIVAVKRPLLSKTDSNSDAPIDLADPKVQEGLGHIRNEIQALTNPKLRRHPNIMELLSWAWGEEWDRPFVLVLELAHEDLTRALKRDEAPRDFMKMRFCSDIENGLEAIHGAGFVHGDLKPANVLIFRRAAGFVAKLADFGFSANDKGRAIGGTPGWQPPELQSSLLGDCFTYGLLVWSVLFLKGEVPPHSTSQSTKELALARVKEDHDRYPKPATERIKAALNGLLEEEATQRSRRVDDYFVYATEPDHGGLKEGTERTDPHVLYNFVPSSYRWEIQPRSAALLSSLYRTSKEDARALKSVAPEDALAVGLYFAVRAAANSENHRQVVRKILEILASQHDRVYLQVDSNAHQPAYHNAIACDLMSRLCETPGEIHDRKSVTKWFEMAVDTDSIHARAGLRELDPQGLSKMLESFCSRGGYNMLYRDMAYSPSAPISLVMDEIDDKNMLHE</sequence>
<dbReference type="AlphaFoldDB" id="A0AAD4FIY2"/>
<protein>
    <recommendedName>
        <fullName evidence="6">Protein kinase domain-containing protein</fullName>
    </recommendedName>
</protein>
<dbReference type="Gene3D" id="1.10.510.10">
    <property type="entry name" value="Transferase(Phosphotransferase) domain 1"/>
    <property type="match status" value="1"/>
</dbReference>
<keyword evidence="3" id="KW-0418">Kinase</keyword>
<dbReference type="GO" id="GO:0004674">
    <property type="term" value="F:protein serine/threonine kinase activity"/>
    <property type="evidence" value="ECO:0007669"/>
    <property type="project" value="TreeGrafter"/>
</dbReference>
<keyword evidence="1" id="KW-0808">Transferase</keyword>
<dbReference type="SMART" id="SM00220">
    <property type="entry name" value="S_TKc"/>
    <property type="match status" value="1"/>
</dbReference>
<feature type="domain" description="Protein kinase" evidence="6">
    <location>
        <begin position="81"/>
        <end position="363"/>
    </location>
</feature>
<dbReference type="PROSITE" id="PS00108">
    <property type="entry name" value="PROTEIN_KINASE_ST"/>
    <property type="match status" value="1"/>
</dbReference>
<accession>A0AAD4FIY2</accession>
<dbReference type="Proteomes" id="UP001199106">
    <property type="component" value="Unassembled WGS sequence"/>
</dbReference>
<dbReference type="Pfam" id="PF00069">
    <property type="entry name" value="Pkinase"/>
    <property type="match status" value="1"/>
</dbReference>
<evidence type="ECO:0000256" key="5">
    <source>
        <dbReference type="SAM" id="MobiDB-lite"/>
    </source>
</evidence>
<evidence type="ECO:0000256" key="1">
    <source>
        <dbReference type="ARBA" id="ARBA00022679"/>
    </source>
</evidence>
<dbReference type="EMBL" id="JAANER010000005">
    <property type="protein sequence ID" value="KAG9189813.1"/>
    <property type="molecule type" value="Genomic_DNA"/>
</dbReference>
<proteinExistence type="predicted"/>
<keyword evidence="2" id="KW-0547">Nucleotide-binding</keyword>
<evidence type="ECO:0000256" key="2">
    <source>
        <dbReference type="ARBA" id="ARBA00022741"/>
    </source>
</evidence>
<dbReference type="PANTHER" id="PTHR44329">
    <property type="entry name" value="SERINE/THREONINE-PROTEIN KINASE TNNI3K-RELATED"/>
    <property type="match status" value="1"/>
</dbReference>
<evidence type="ECO:0000313" key="7">
    <source>
        <dbReference type="EMBL" id="KAG9189813.1"/>
    </source>
</evidence>
<keyword evidence="8" id="KW-1185">Reference proteome</keyword>
<dbReference type="InterPro" id="IPR051681">
    <property type="entry name" value="Ser/Thr_Kinases-Pseudokinases"/>
</dbReference>
<evidence type="ECO:0000313" key="8">
    <source>
        <dbReference type="Proteomes" id="UP001199106"/>
    </source>
</evidence>
<evidence type="ECO:0000259" key="6">
    <source>
        <dbReference type="PROSITE" id="PS50011"/>
    </source>
</evidence>
<keyword evidence="4" id="KW-0067">ATP-binding</keyword>